<evidence type="ECO:0000256" key="6">
    <source>
        <dbReference type="ARBA" id="ARBA00023136"/>
    </source>
</evidence>
<dbReference type="OrthoDB" id="146345at2"/>
<dbReference type="InterPro" id="IPR020846">
    <property type="entry name" value="MFS_dom"/>
</dbReference>
<sequence length="404" mass="45025">MAKFSFTPLTDFLSYRSRPELFTLLIYDMITVTGYTLMMPLISVHFVTNVGFSAAVVGFALAVRQIIQQGLTFIGGMLSDRYGLKPVLCTGLIIRAIGFFILGFADEISTFYLGLLLAGLGGALFDAPFQAATIYMTRPEERRQFYLLVNYIGSTAATIGPLLAIILLFFGFRAVGIVSGLFFLMNVYVALRYFPNRRPNTTSDSPPFRAIFSNRPFLIFVALMCGYWFVVMQINITFPLFAEQLTGRQASASVLYTFSSLLTLILQYFVVRWLQKYFMTHQLLIAGTLIMTLGTVFVGSAQHFSVFLFWIGIYTLGYLISRPMIDILIAHISHPKALGLYVGFANFSMGIGGGIGNFVGGWLYDLGNQHAIPALPWISFGVIGTLSAWALWRYYKTNPQAIAQ</sequence>
<dbReference type="RefSeq" id="WP_011927815.1">
    <property type="nucleotide sequence ID" value="NC_009446.1"/>
</dbReference>
<feature type="transmembrane region" description="Helical" evidence="7">
    <location>
        <begin position="253"/>
        <end position="271"/>
    </location>
</feature>
<evidence type="ECO:0000256" key="3">
    <source>
        <dbReference type="ARBA" id="ARBA00022475"/>
    </source>
</evidence>
<name>A5EWW0_DICNV</name>
<feature type="transmembrane region" description="Helical" evidence="7">
    <location>
        <begin position="337"/>
        <end position="359"/>
    </location>
</feature>
<feature type="transmembrane region" description="Helical" evidence="7">
    <location>
        <begin position="84"/>
        <end position="105"/>
    </location>
</feature>
<dbReference type="AlphaFoldDB" id="A5EWW0"/>
<keyword evidence="4 7" id="KW-0812">Transmembrane</keyword>
<dbReference type="HOGENOM" id="CLU_001265_60_2_6"/>
<evidence type="ECO:0000259" key="8">
    <source>
        <dbReference type="PROSITE" id="PS50850"/>
    </source>
</evidence>
<evidence type="ECO:0000256" key="7">
    <source>
        <dbReference type="SAM" id="Phobius"/>
    </source>
</evidence>
<dbReference type="PANTHER" id="PTHR23517">
    <property type="entry name" value="RESISTANCE PROTEIN MDTM, PUTATIVE-RELATED-RELATED"/>
    <property type="match status" value="1"/>
</dbReference>
<keyword evidence="3" id="KW-1003">Cell membrane</keyword>
<dbReference type="InterPro" id="IPR050171">
    <property type="entry name" value="MFS_Transporters"/>
</dbReference>
<evidence type="ECO:0000256" key="1">
    <source>
        <dbReference type="ARBA" id="ARBA00004651"/>
    </source>
</evidence>
<proteinExistence type="predicted"/>
<protein>
    <submittedName>
        <fullName evidence="9">Conserved hypothetical membrane protein</fullName>
    </submittedName>
</protein>
<dbReference type="InterPro" id="IPR036259">
    <property type="entry name" value="MFS_trans_sf"/>
</dbReference>
<dbReference type="PROSITE" id="PS50850">
    <property type="entry name" value="MFS"/>
    <property type="match status" value="1"/>
</dbReference>
<accession>A5EWW0</accession>
<dbReference type="InterPro" id="IPR011701">
    <property type="entry name" value="MFS"/>
</dbReference>
<feature type="transmembrane region" description="Helical" evidence="7">
    <location>
        <begin position="148"/>
        <end position="170"/>
    </location>
</feature>
<dbReference type="SUPFAM" id="SSF103473">
    <property type="entry name" value="MFS general substrate transporter"/>
    <property type="match status" value="1"/>
</dbReference>
<comment type="subcellular location">
    <subcellularLocation>
        <location evidence="1">Cell membrane</location>
        <topology evidence="1">Multi-pass membrane protein</topology>
    </subcellularLocation>
</comment>
<dbReference type="PANTHER" id="PTHR23517:SF2">
    <property type="entry name" value="MULTIDRUG RESISTANCE PROTEIN MDTH"/>
    <property type="match status" value="1"/>
</dbReference>
<dbReference type="Proteomes" id="UP000000248">
    <property type="component" value="Chromosome"/>
</dbReference>
<feature type="transmembrane region" description="Helical" evidence="7">
    <location>
        <begin position="176"/>
        <end position="195"/>
    </location>
</feature>
<dbReference type="eggNOG" id="COG2211">
    <property type="taxonomic scope" value="Bacteria"/>
</dbReference>
<dbReference type="Pfam" id="PF07690">
    <property type="entry name" value="MFS_1"/>
    <property type="match status" value="1"/>
</dbReference>
<feature type="transmembrane region" description="Helical" evidence="7">
    <location>
        <begin position="283"/>
        <end position="301"/>
    </location>
</feature>
<evidence type="ECO:0000256" key="5">
    <source>
        <dbReference type="ARBA" id="ARBA00022989"/>
    </source>
</evidence>
<dbReference type="EMBL" id="CP000513">
    <property type="protein sequence ID" value="ABQ13369.1"/>
    <property type="molecule type" value="Genomic_DNA"/>
</dbReference>
<dbReference type="KEGG" id="dno:DNO_0062"/>
<gene>
    <name evidence="9" type="ordered locus">DNO_0062</name>
</gene>
<keyword evidence="10" id="KW-1185">Reference proteome</keyword>
<feature type="transmembrane region" description="Helical" evidence="7">
    <location>
        <begin position="216"/>
        <end position="241"/>
    </location>
</feature>
<dbReference type="Gene3D" id="1.20.1250.20">
    <property type="entry name" value="MFS general substrate transporter like domains"/>
    <property type="match status" value="1"/>
</dbReference>
<feature type="transmembrane region" description="Helical" evidence="7">
    <location>
        <begin position="44"/>
        <end position="63"/>
    </location>
</feature>
<feature type="transmembrane region" description="Helical" evidence="7">
    <location>
        <begin position="111"/>
        <end position="136"/>
    </location>
</feature>
<reference evidence="9 10" key="1">
    <citation type="journal article" date="2007" name="Nat. Biotechnol.">
        <title>Genome sequence and identification of candidate vaccine antigens from the animal pathogen Dichelobacter nodosus.</title>
        <authorList>
            <person name="Myers G.S."/>
            <person name="Parker D."/>
            <person name="Al-Hasani K."/>
            <person name="Kennan R.M."/>
            <person name="Seemann T."/>
            <person name="Ren Q."/>
            <person name="Badger J.H."/>
            <person name="Selengut J.D."/>
            <person name="Deboy R.T."/>
            <person name="Tettelin H."/>
            <person name="Boyce J.D."/>
            <person name="McCarl V.P."/>
            <person name="Han X."/>
            <person name="Nelson W.C."/>
            <person name="Madupu R."/>
            <person name="Mohamoud Y."/>
            <person name="Holley T."/>
            <person name="Fedorova N."/>
            <person name="Khouri H."/>
            <person name="Bottomley S.P."/>
            <person name="Whittington R.J."/>
            <person name="Adler B."/>
            <person name="Songer J.G."/>
            <person name="Rood J.I."/>
            <person name="Paulsen I.T."/>
        </authorList>
    </citation>
    <scope>NUCLEOTIDE SEQUENCE [LARGE SCALE GENOMIC DNA]</scope>
    <source>
        <strain evidence="9 10">VCS1703A</strain>
    </source>
</reference>
<keyword evidence="6 7" id="KW-0472">Membrane</keyword>
<dbReference type="GO" id="GO:0022857">
    <property type="term" value="F:transmembrane transporter activity"/>
    <property type="evidence" value="ECO:0007669"/>
    <property type="project" value="InterPro"/>
</dbReference>
<evidence type="ECO:0000256" key="2">
    <source>
        <dbReference type="ARBA" id="ARBA00022448"/>
    </source>
</evidence>
<evidence type="ECO:0000313" key="9">
    <source>
        <dbReference type="EMBL" id="ABQ13369.1"/>
    </source>
</evidence>
<keyword evidence="2" id="KW-0813">Transport</keyword>
<dbReference type="STRING" id="246195.DNO_0062"/>
<organism evidence="9 10">
    <name type="scientific">Dichelobacter nodosus (strain VCS1703A)</name>
    <dbReference type="NCBI Taxonomy" id="246195"/>
    <lineage>
        <taxon>Bacteria</taxon>
        <taxon>Pseudomonadati</taxon>
        <taxon>Pseudomonadota</taxon>
        <taxon>Gammaproteobacteria</taxon>
        <taxon>Cardiobacteriales</taxon>
        <taxon>Cardiobacteriaceae</taxon>
        <taxon>Dichelobacter</taxon>
    </lineage>
</organism>
<keyword evidence="5 7" id="KW-1133">Transmembrane helix</keyword>
<evidence type="ECO:0000313" key="10">
    <source>
        <dbReference type="Proteomes" id="UP000000248"/>
    </source>
</evidence>
<feature type="transmembrane region" description="Helical" evidence="7">
    <location>
        <begin position="307"/>
        <end position="325"/>
    </location>
</feature>
<dbReference type="GO" id="GO:0005886">
    <property type="term" value="C:plasma membrane"/>
    <property type="evidence" value="ECO:0007669"/>
    <property type="project" value="UniProtKB-SubCell"/>
</dbReference>
<evidence type="ECO:0000256" key="4">
    <source>
        <dbReference type="ARBA" id="ARBA00022692"/>
    </source>
</evidence>
<feature type="domain" description="Major facilitator superfamily (MFS) profile" evidence="8">
    <location>
        <begin position="1"/>
        <end position="399"/>
    </location>
</feature>
<feature type="transmembrane region" description="Helical" evidence="7">
    <location>
        <begin position="371"/>
        <end position="392"/>
    </location>
</feature>